<dbReference type="InterPro" id="IPR000770">
    <property type="entry name" value="SAND_dom"/>
</dbReference>
<feature type="non-terminal residue" evidence="3">
    <location>
        <position position="1"/>
    </location>
</feature>
<dbReference type="GO" id="GO:0000981">
    <property type="term" value="F:DNA-binding transcription factor activity, RNA polymerase II-specific"/>
    <property type="evidence" value="ECO:0007669"/>
    <property type="project" value="TreeGrafter"/>
</dbReference>
<evidence type="ECO:0000313" key="3">
    <source>
        <dbReference type="EMBL" id="KAH0513466.1"/>
    </source>
</evidence>
<dbReference type="SUPFAM" id="SSF63763">
    <property type="entry name" value="SAND domain-like"/>
    <property type="match status" value="1"/>
</dbReference>
<evidence type="ECO:0000256" key="1">
    <source>
        <dbReference type="ARBA" id="ARBA00023117"/>
    </source>
</evidence>
<name>A0A8J6GMB1_MICOH</name>
<proteinExistence type="predicted"/>
<dbReference type="InterPro" id="IPR001487">
    <property type="entry name" value="Bromodomain"/>
</dbReference>
<dbReference type="EMBL" id="JAATJU010021500">
    <property type="protein sequence ID" value="KAH0513466.1"/>
    <property type="molecule type" value="Genomic_DNA"/>
</dbReference>
<organism evidence="3 4">
    <name type="scientific">Microtus ochrogaster</name>
    <name type="common">Prairie vole</name>
    <dbReference type="NCBI Taxonomy" id="79684"/>
    <lineage>
        <taxon>Eukaryota</taxon>
        <taxon>Metazoa</taxon>
        <taxon>Chordata</taxon>
        <taxon>Craniata</taxon>
        <taxon>Vertebrata</taxon>
        <taxon>Euteleostomi</taxon>
        <taxon>Mammalia</taxon>
        <taxon>Eutheria</taxon>
        <taxon>Euarchontoglires</taxon>
        <taxon>Glires</taxon>
        <taxon>Rodentia</taxon>
        <taxon>Myomorpha</taxon>
        <taxon>Muroidea</taxon>
        <taxon>Cricetidae</taxon>
        <taxon>Arvicolinae</taxon>
        <taxon>Microtus</taxon>
    </lineage>
</organism>
<dbReference type="SUPFAM" id="SSF47370">
    <property type="entry name" value="Bromodomain"/>
    <property type="match status" value="1"/>
</dbReference>
<dbReference type="Proteomes" id="UP000710432">
    <property type="component" value="Unassembled WGS sequence"/>
</dbReference>
<dbReference type="InterPro" id="IPR010919">
    <property type="entry name" value="SAND-like_dom_sf"/>
</dbReference>
<evidence type="ECO:0000259" key="2">
    <source>
        <dbReference type="PROSITE" id="PS50864"/>
    </source>
</evidence>
<dbReference type="SMART" id="SM00258">
    <property type="entry name" value="SAND"/>
    <property type="match status" value="1"/>
</dbReference>
<dbReference type="PANTHER" id="PTHR46386:SF1">
    <property type="entry name" value="NUCLEAR BODY PROTEIN SP140-LIKE PROTEIN"/>
    <property type="match status" value="1"/>
</dbReference>
<dbReference type="InterPro" id="IPR036427">
    <property type="entry name" value="Bromodomain-like_sf"/>
</dbReference>
<dbReference type="AlphaFoldDB" id="A0A8J6GMB1"/>
<feature type="domain" description="SAND" evidence="2">
    <location>
        <begin position="6"/>
        <end position="82"/>
    </location>
</feature>
<gene>
    <name evidence="3" type="ORF">LTLLF_138925</name>
</gene>
<keyword evidence="1" id="KW-0103">Bromodomain</keyword>
<comment type="caution">
    <text evidence="3">The sequence shown here is derived from an EMBL/GenBank/DDBJ whole genome shotgun (WGS) entry which is preliminary data.</text>
</comment>
<dbReference type="GO" id="GO:0005634">
    <property type="term" value="C:nucleus"/>
    <property type="evidence" value="ECO:0007669"/>
    <property type="project" value="TreeGrafter"/>
</dbReference>
<dbReference type="PROSITE" id="PS50864">
    <property type="entry name" value="SAND"/>
    <property type="match status" value="1"/>
</dbReference>
<dbReference type="GO" id="GO:0003677">
    <property type="term" value="F:DNA binding"/>
    <property type="evidence" value="ECO:0007669"/>
    <property type="project" value="InterPro"/>
</dbReference>
<reference evidence="3" key="1">
    <citation type="submission" date="2020-03" db="EMBL/GenBank/DDBJ databases">
        <title>Studies in the Genomics of Life Span.</title>
        <authorList>
            <person name="Glass D."/>
        </authorList>
    </citation>
    <scope>NUCLEOTIDE SEQUENCE</scope>
    <source>
        <strain evidence="3">LTLLF</strain>
        <tissue evidence="3">Muscle</tissue>
    </source>
</reference>
<dbReference type="PANTHER" id="PTHR46386">
    <property type="entry name" value="NUCLEAR BODY PROTEIN SP140"/>
    <property type="match status" value="1"/>
</dbReference>
<dbReference type="Pfam" id="PF00439">
    <property type="entry name" value="Bromodomain"/>
    <property type="match status" value="1"/>
</dbReference>
<protein>
    <submittedName>
        <fullName evidence="3">Nuclear autoantigen Sp-100</fullName>
    </submittedName>
</protein>
<dbReference type="Pfam" id="PF01342">
    <property type="entry name" value="SAND"/>
    <property type="match status" value="1"/>
</dbReference>
<evidence type="ECO:0000313" key="4">
    <source>
        <dbReference type="Proteomes" id="UP000710432"/>
    </source>
</evidence>
<dbReference type="InterPro" id="IPR043563">
    <property type="entry name" value="Sp110/Sp140/Sp140L-like"/>
</dbReference>
<accession>A0A8J6GMB1</accession>
<dbReference type="Gene3D" id="3.10.390.10">
    <property type="entry name" value="SAND domain-like"/>
    <property type="match status" value="1"/>
</dbReference>
<sequence length="167" mass="19377">PRIPKQKNVDFNIPELPVTCGSAKGTLYREKFKKGIYEKSIRSETGCWLTPKEFEIEGDREDSKNWRQSLRCCGWTLGELIKRKEDFPALQEHMWLEKIKNKLNKKAYHSVQHFVADMRLIFQNHSIFYKVRASALLSFLSEVSHFSSCQVDATIPLIMGQAHTSQS</sequence>
<dbReference type="Gene3D" id="1.20.920.10">
    <property type="entry name" value="Bromodomain-like"/>
    <property type="match status" value="1"/>
</dbReference>